<evidence type="ECO:0000313" key="2">
    <source>
        <dbReference type="EMBL" id="MDC2827694.1"/>
    </source>
</evidence>
<feature type="chain" id="PRO_5042463572" description="DUF4352 domain-containing protein" evidence="1">
    <location>
        <begin position="28"/>
        <end position="182"/>
    </location>
</feature>
<protein>
    <recommendedName>
        <fullName evidence="4">DUF4352 domain-containing protein</fullName>
    </recommendedName>
</protein>
<comment type="caution">
    <text evidence="2">The sequence shown here is derived from an EMBL/GenBank/DDBJ whole genome shotgun (WGS) entry which is preliminary data.</text>
</comment>
<sequence>MKKIGKFLLPILAFVSIFIFAVPSASAKKFTLDYDTYNVKSIKTYKTNASDSSWSGVNVKVNKIQVVKLAKKYKYDSANDGKFKISGFIRLHYVIQTGSKDVNIYPTQGTYSFSNGEQHQSDSLENWDGSISSHVKKSGWVSIPVQKASGVNSVRAKFDANYDTDNADDDNQYHTYDMNINF</sequence>
<keyword evidence="1" id="KW-0732">Signal</keyword>
<accession>A0AAJ1HQC5</accession>
<name>A0AAJ1HQC5_LIMMU</name>
<evidence type="ECO:0000256" key="1">
    <source>
        <dbReference type="SAM" id="SignalP"/>
    </source>
</evidence>
<gene>
    <name evidence="2" type="ORF">PO158_05245</name>
</gene>
<evidence type="ECO:0008006" key="4">
    <source>
        <dbReference type="Google" id="ProtNLM"/>
    </source>
</evidence>
<dbReference type="EMBL" id="JAQOND010000019">
    <property type="protein sequence ID" value="MDC2827694.1"/>
    <property type="molecule type" value="Genomic_DNA"/>
</dbReference>
<dbReference type="RefSeq" id="WP_272207884.1">
    <property type="nucleotide sequence ID" value="NZ_JAQONC010000019.1"/>
</dbReference>
<organism evidence="2 3">
    <name type="scientific">Limosilactobacillus mucosae</name>
    <name type="common">Lactobacillus mucosae</name>
    <dbReference type="NCBI Taxonomy" id="97478"/>
    <lineage>
        <taxon>Bacteria</taxon>
        <taxon>Bacillati</taxon>
        <taxon>Bacillota</taxon>
        <taxon>Bacilli</taxon>
        <taxon>Lactobacillales</taxon>
        <taxon>Lactobacillaceae</taxon>
        <taxon>Limosilactobacillus</taxon>
    </lineage>
</organism>
<dbReference type="Proteomes" id="UP001218021">
    <property type="component" value="Unassembled WGS sequence"/>
</dbReference>
<evidence type="ECO:0000313" key="3">
    <source>
        <dbReference type="Proteomes" id="UP001218021"/>
    </source>
</evidence>
<feature type="signal peptide" evidence="1">
    <location>
        <begin position="1"/>
        <end position="27"/>
    </location>
</feature>
<reference evidence="2" key="1">
    <citation type="submission" date="2023-01" db="EMBL/GenBank/DDBJ databases">
        <title>Genome analysis of 13 Lactobacillus isolated from gut of wild boar.</title>
        <authorList>
            <person name="Papp P."/>
            <person name="Libisch B."/>
            <person name="Nagy T."/>
            <person name="Olasz F."/>
        </authorList>
    </citation>
    <scope>NUCLEOTIDE SEQUENCE</scope>
    <source>
        <strain evidence="2">F108</strain>
    </source>
</reference>
<proteinExistence type="predicted"/>
<dbReference type="AlphaFoldDB" id="A0AAJ1HQC5"/>